<protein>
    <submittedName>
        <fullName evidence="1">Restriction alleviation protein</fullName>
    </submittedName>
</protein>
<sequence>MNITTEELARIRAIAEADRDGADGKAWDEAITPDTVIALCRELELARKHAVTMSEVAAAAWGGEIPSPLPGHTSSEEQMVEMFDHLNCPFCGGSGHVDDCDEIQVKLLRERDEARAQVVQLSSALKPLLSFAERQICRHEETHRGGLIWEICDICGAKWADDEGGKPEFVEPKEIKNAYRVLGEIEKSSGE</sequence>
<organism evidence="1">
    <name type="scientific">Myoviridae sp. ctEg02</name>
    <dbReference type="NCBI Taxonomy" id="2825061"/>
    <lineage>
        <taxon>Viruses</taxon>
        <taxon>Duplodnaviria</taxon>
        <taxon>Heunggongvirae</taxon>
        <taxon>Uroviricota</taxon>
        <taxon>Caudoviricetes</taxon>
    </lineage>
</organism>
<proteinExistence type="predicted"/>
<reference evidence="1" key="1">
    <citation type="journal article" date="2021" name="Proc. Natl. Acad. Sci. U.S.A.">
        <title>A Catalog of Tens of Thousands of Viruses from Human Metagenomes Reveals Hidden Associations with Chronic Diseases.</title>
        <authorList>
            <person name="Tisza M.J."/>
            <person name="Buck C.B."/>
        </authorList>
    </citation>
    <scope>NUCLEOTIDE SEQUENCE</scope>
    <source>
        <strain evidence="1">CtEg02</strain>
    </source>
</reference>
<dbReference type="EMBL" id="BK015482">
    <property type="protein sequence ID" value="DAE09083.1"/>
    <property type="molecule type" value="Genomic_DNA"/>
</dbReference>
<accession>A0A8S5PRG0</accession>
<evidence type="ECO:0000313" key="1">
    <source>
        <dbReference type="EMBL" id="DAE09083.1"/>
    </source>
</evidence>
<name>A0A8S5PRG0_9CAUD</name>